<dbReference type="PANTHER" id="PTHR38039">
    <property type="entry name" value="TOXIN YOEB"/>
    <property type="match status" value="1"/>
</dbReference>
<evidence type="ECO:0000313" key="8">
    <source>
        <dbReference type="Proteomes" id="UP000641025"/>
    </source>
</evidence>
<dbReference type="InterPro" id="IPR009614">
    <property type="entry name" value="YoeB_toxin"/>
</dbReference>
<evidence type="ECO:0000256" key="5">
    <source>
        <dbReference type="ARBA" id="ARBA00022801"/>
    </source>
</evidence>
<dbReference type="NCBIfam" id="TIGR02116">
    <property type="entry name" value="toxin_Txe_YoeB"/>
    <property type="match status" value="1"/>
</dbReference>
<name>A0ABS0YRS7_9BACT</name>
<proteinExistence type="inferred from homology"/>
<dbReference type="InterPro" id="IPR035093">
    <property type="entry name" value="RelE/ParE_toxin_dom_sf"/>
</dbReference>
<evidence type="ECO:0000313" key="7">
    <source>
        <dbReference type="EMBL" id="MBJ6800619.1"/>
    </source>
</evidence>
<dbReference type="EMBL" id="JAEMHK010000007">
    <property type="protein sequence ID" value="MBJ6800619.1"/>
    <property type="molecule type" value="Genomic_DNA"/>
</dbReference>
<comment type="caution">
    <text evidence="7">The sequence shown here is derived from an EMBL/GenBank/DDBJ whole genome shotgun (WGS) entry which is preliminary data.</text>
</comment>
<comment type="similarity">
    <text evidence="1">Belongs to the YoeB family.</text>
</comment>
<protein>
    <recommendedName>
        <fullName evidence="6">Putative mRNA interferase YoeB</fullName>
    </recommendedName>
</protein>
<dbReference type="Proteomes" id="UP000641025">
    <property type="component" value="Unassembled WGS sequence"/>
</dbReference>
<dbReference type="RefSeq" id="WP_199395125.1">
    <property type="nucleotide sequence ID" value="NZ_JAEMHK010000007.1"/>
</dbReference>
<organism evidence="7 8">
    <name type="scientific">Geomonas propionica</name>
    <dbReference type="NCBI Taxonomy" id="2798582"/>
    <lineage>
        <taxon>Bacteria</taxon>
        <taxon>Pseudomonadati</taxon>
        <taxon>Thermodesulfobacteriota</taxon>
        <taxon>Desulfuromonadia</taxon>
        <taxon>Geobacterales</taxon>
        <taxon>Geobacteraceae</taxon>
        <taxon>Geomonas</taxon>
    </lineage>
</organism>
<reference evidence="7 8" key="1">
    <citation type="submission" date="2020-12" db="EMBL/GenBank/DDBJ databases">
        <title>Geomonas sp. Red259, isolated from paddy soil.</title>
        <authorList>
            <person name="Xu Z."/>
            <person name="Zhang Z."/>
            <person name="Masuda Y."/>
            <person name="Itoh H."/>
            <person name="Senoo K."/>
        </authorList>
    </citation>
    <scope>NUCLEOTIDE SEQUENCE [LARGE SCALE GENOMIC DNA]</scope>
    <source>
        <strain evidence="7 8">Red259</strain>
    </source>
</reference>
<evidence type="ECO:0000256" key="3">
    <source>
        <dbReference type="ARBA" id="ARBA00022722"/>
    </source>
</evidence>
<keyword evidence="4" id="KW-0255">Endonuclease</keyword>
<dbReference type="SUPFAM" id="SSF143011">
    <property type="entry name" value="RelE-like"/>
    <property type="match status" value="1"/>
</dbReference>
<evidence type="ECO:0000256" key="1">
    <source>
        <dbReference type="ARBA" id="ARBA00008172"/>
    </source>
</evidence>
<gene>
    <name evidence="7" type="ORF">JFN90_10780</name>
</gene>
<keyword evidence="3" id="KW-0540">Nuclease</keyword>
<keyword evidence="5" id="KW-0378">Hydrolase</keyword>
<dbReference type="PANTHER" id="PTHR38039:SF1">
    <property type="entry name" value="TOXIN YOEB"/>
    <property type="match status" value="1"/>
</dbReference>
<evidence type="ECO:0000256" key="2">
    <source>
        <dbReference type="ARBA" id="ARBA00022649"/>
    </source>
</evidence>
<accession>A0ABS0YRS7</accession>
<sequence length="85" mass="10145">MNVSFTPTALDDLRYWLKTDKRQTERILALLEEIRRTPFDGTGKPEPLRFQLAGCWSRRIDREHRLVYLVEEKEIIVIACRYYSG</sequence>
<dbReference type="Gene3D" id="3.30.2310.20">
    <property type="entry name" value="RelE-like"/>
    <property type="match status" value="1"/>
</dbReference>
<keyword evidence="8" id="KW-1185">Reference proteome</keyword>
<dbReference type="Pfam" id="PF06769">
    <property type="entry name" value="YoeB_toxin"/>
    <property type="match status" value="1"/>
</dbReference>
<evidence type="ECO:0000256" key="4">
    <source>
        <dbReference type="ARBA" id="ARBA00022759"/>
    </source>
</evidence>
<evidence type="ECO:0000256" key="6">
    <source>
        <dbReference type="ARBA" id="ARBA00030388"/>
    </source>
</evidence>
<keyword evidence="2" id="KW-1277">Toxin-antitoxin system</keyword>